<dbReference type="PANTHER" id="PTHR23023">
    <property type="entry name" value="DIMETHYLANILINE MONOOXYGENASE"/>
    <property type="match status" value="1"/>
</dbReference>
<name>A0A4U6BJW8_9BRAD</name>
<keyword evidence="9" id="KW-1185">Reference proteome</keyword>
<dbReference type="PRINTS" id="PR00370">
    <property type="entry name" value="FMOXYGENASE"/>
</dbReference>
<dbReference type="InterPro" id="IPR036188">
    <property type="entry name" value="FAD/NAD-bd_sf"/>
</dbReference>
<dbReference type="InterPro" id="IPR020946">
    <property type="entry name" value="Flavin_mOase-like"/>
</dbReference>
<accession>A0A4U6BJW8</accession>
<dbReference type="Proteomes" id="UP000034832">
    <property type="component" value="Unassembled WGS sequence"/>
</dbReference>
<comment type="caution">
    <text evidence="8">The sequence shown here is derived from an EMBL/GenBank/DDBJ whole genome shotgun (WGS) entry which is preliminary data.</text>
</comment>
<sequence>MTTLVIGAGPAGLAAVRSLKQADLPVKAVERNADVGGQWLYGAEPSAVYASTHLISSKRTTAYADFPMPEDWPAYPGHERVSEYFKSFAKHFDLYPSIRFNTEVRTIEQRDGSWRATLSDGTTDDYESVIFANGHLSDPLTPKIPGEFSGKLMHAKDYKTADIFEGKRVLVVGMGNTGCDIVVDAIHRAKQVLWSVRGGNHFVPKFLAGKPADEGNHKPRRFIIPKRLRSMLHEPILRFMVGPPERFGLPKPEHRLYDKTPIVNSLVLQHLGQGDVVLRKPIKEFRGDTVVFNDGQEDQVDLVLLATGYEITFPFLEDLTELNWQPDVHAPRLYLNIFPSRPNGIYVAGLLEGAGVGWPGRALQTDLIAAYIKAQKESPDTTADFREKIVAFHAQPLRKDRGEHGIFVDFLQYKRDLQKAIASLSVASPAV</sequence>
<dbReference type="Pfam" id="PF00743">
    <property type="entry name" value="FMO-like"/>
    <property type="match status" value="1"/>
</dbReference>
<dbReference type="GO" id="GO:0004499">
    <property type="term" value="F:N,N-dimethylaniline monooxygenase activity"/>
    <property type="evidence" value="ECO:0007669"/>
    <property type="project" value="InterPro"/>
</dbReference>
<keyword evidence="2" id="KW-0285">Flavoprotein</keyword>
<evidence type="ECO:0000256" key="2">
    <source>
        <dbReference type="ARBA" id="ARBA00022630"/>
    </source>
</evidence>
<dbReference type="EMBL" id="LBIA02000001">
    <property type="protein sequence ID" value="TKT70407.1"/>
    <property type="molecule type" value="Genomic_DNA"/>
</dbReference>
<dbReference type="AlphaFoldDB" id="A0A4U6BJW8"/>
<protein>
    <recommendedName>
        <fullName evidence="7">Trimethylamine monooxygenase</fullName>
        <ecNumber evidence="6">1.14.13.148</ecNumber>
    </recommendedName>
</protein>
<proteinExistence type="inferred from homology"/>
<keyword evidence="3" id="KW-0274">FAD</keyword>
<dbReference type="STRING" id="211460.YH63_16205"/>
<dbReference type="RefSeq" id="WP_046828936.1">
    <property type="nucleotide sequence ID" value="NZ_LBIA02000001.1"/>
</dbReference>
<keyword evidence="5" id="KW-0560">Oxidoreductase</keyword>
<dbReference type="SUPFAM" id="SSF51905">
    <property type="entry name" value="FAD/NAD(P)-binding domain"/>
    <property type="match status" value="2"/>
</dbReference>
<evidence type="ECO:0000313" key="9">
    <source>
        <dbReference type="Proteomes" id="UP000034832"/>
    </source>
</evidence>
<evidence type="ECO:0000256" key="6">
    <source>
        <dbReference type="ARBA" id="ARBA00034528"/>
    </source>
</evidence>
<dbReference type="PIRSF" id="PIRSF000332">
    <property type="entry name" value="FMO"/>
    <property type="match status" value="1"/>
</dbReference>
<dbReference type="GO" id="GO:0050661">
    <property type="term" value="F:NADP binding"/>
    <property type="evidence" value="ECO:0007669"/>
    <property type="project" value="InterPro"/>
</dbReference>
<dbReference type="GO" id="GO:0034899">
    <property type="term" value="F:trimethylamine monooxygenase activity"/>
    <property type="evidence" value="ECO:0007669"/>
    <property type="project" value="UniProtKB-EC"/>
</dbReference>
<comment type="similarity">
    <text evidence="1">Belongs to the FMO family.</text>
</comment>
<dbReference type="OrthoDB" id="9773233at2"/>
<keyword evidence="8" id="KW-0503">Monooxygenase</keyword>
<keyword evidence="4" id="KW-0521">NADP</keyword>
<evidence type="ECO:0000256" key="4">
    <source>
        <dbReference type="ARBA" id="ARBA00022857"/>
    </source>
</evidence>
<evidence type="ECO:0000256" key="3">
    <source>
        <dbReference type="ARBA" id="ARBA00022827"/>
    </source>
</evidence>
<evidence type="ECO:0000313" key="8">
    <source>
        <dbReference type="EMBL" id="TKT70407.1"/>
    </source>
</evidence>
<dbReference type="EC" id="1.14.13.148" evidence="6"/>
<evidence type="ECO:0000256" key="1">
    <source>
        <dbReference type="ARBA" id="ARBA00009183"/>
    </source>
</evidence>
<dbReference type="GO" id="GO:0050660">
    <property type="term" value="F:flavin adenine dinucleotide binding"/>
    <property type="evidence" value="ECO:0007669"/>
    <property type="project" value="InterPro"/>
</dbReference>
<dbReference type="InterPro" id="IPR050346">
    <property type="entry name" value="FMO-like"/>
</dbReference>
<evidence type="ECO:0000256" key="5">
    <source>
        <dbReference type="ARBA" id="ARBA00023002"/>
    </source>
</evidence>
<evidence type="ECO:0000256" key="7">
    <source>
        <dbReference type="ARBA" id="ARBA00035159"/>
    </source>
</evidence>
<dbReference type="Gene3D" id="3.50.50.60">
    <property type="entry name" value="FAD/NAD(P)-binding domain"/>
    <property type="match status" value="1"/>
</dbReference>
<gene>
    <name evidence="8" type="ORF">YH63_002685</name>
</gene>
<organism evidence="8 9">
    <name type="scientific">Afipia massiliensis</name>
    <dbReference type="NCBI Taxonomy" id="211460"/>
    <lineage>
        <taxon>Bacteria</taxon>
        <taxon>Pseudomonadati</taxon>
        <taxon>Pseudomonadota</taxon>
        <taxon>Alphaproteobacteria</taxon>
        <taxon>Hyphomicrobiales</taxon>
        <taxon>Nitrobacteraceae</taxon>
        <taxon>Afipia</taxon>
    </lineage>
</organism>
<reference evidence="8" key="1">
    <citation type="submission" date="2019-04" db="EMBL/GenBank/DDBJ databases">
        <title>Whole genome sequencing of cave bacteria.</title>
        <authorList>
            <person name="Gan H.M."/>
            <person name="Barton H."/>
            <person name="Savka M.A."/>
        </authorList>
    </citation>
    <scope>NUCLEOTIDE SEQUENCE [LARGE SCALE GENOMIC DNA]</scope>
    <source>
        <strain evidence="8">LC387</strain>
    </source>
</reference>
<dbReference type="InterPro" id="IPR000960">
    <property type="entry name" value="Flavin_mOase"/>
</dbReference>